<dbReference type="GO" id="GO:0005178">
    <property type="term" value="F:integrin binding"/>
    <property type="evidence" value="ECO:0007669"/>
    <property type="project" value="TreeGrafter"/>
</dbReference>
<reference evidence="5" key="1">
    <citation type="submission" date="2025-08" db="UniProtKB">
        <authorList>
            <consortium name="Ensembl"/>
        </authorList>
    </citation>
    <scope>IDENTIFICATION</scope>
</reference>
<feature type="domain" description="CTCK" evidence="4">
    <location>
        <begin position="42"/>
        <end position="92"/>
    </location>
</feature>
<dbReference type="GO" id="GO:0008201">
    <property type="term" value="F:heparin binding"/>
    <property type="evidence" value="ECO:0007669"/>
    <property type="project" value="TreeGrafter"/>
</dbReference>
<name>A0A8C1ZDB8_CYPCA</name>
<dbReference type="InterPro" id="IPR050941">
    <property type="entry name" value="CCN"/>
</dbReference>
<evidence type="ECO:0000313" key="6">
    <source>
        <dbReference type="Proteomes" id="UP000694700"/>
    </source>
</evidence>
<dbReference type="InterPro" id="IPR043973">
    <property type="entry name" value="TSP1_CCN"/>
</dbReference>
<dbReference type="Ensembl" id="ENSCCRT00015072826.1">
    <property type="protein sequence ID" value="ENSCCRP00015070538.1"/>
    <property type="gene ID" value="ENSCCRG00015028590.1"/>
</dbReference>
<dbReference type="GO" id="GO:0045597">
    <property type="term" value="P:positive regulation of cell differentiation"/>
    <property type="evidence" value="ECO:0007669"/>
    <property type="project" value="TreeGrafter"/>
</dbReference>
<dbReference type="GO" id="GO:0005615">
    <property type="term" value="C:extracellular space"/>
    <property type="evidence" value="ECO:0007669"/>
    <property type="project" value="TreeGrafter"/>
</dbReference>
<evidence type="ECO:0000256" key="2">
    <source>
        <dbReference type="ARBA" id="ARBA00023157"/>
    </source>
</evidence>
<evidence type="ECO:0000256" key="1">
    <source>
        <dbReference type="ARBA" id="ARBA00022729"/>
    </source>
</evidence>
<sequence>MGVSSRVTNENAQCKLLKETRLCNIRCLHDNIVKTIPKGRKCSRTHKSPEPLRLRYAGCRSTRLYRPNYCGTCLDGRCCSPRRMRTAPVGFHFFLASVHELTEVTPSELKNESLNRLKKKN</sequence>
<evidence type="ECO:0000313" key="5">
    <source>
        <dbReference type="Ensembl" id="ENSCCRP00015070538.1"/>
    </source>
</evidence>
<dbReference type="GO" id="GO:0030335">
    <property type="term" value="P:positive regulation of cell migration"/>
    <property type="evidence" value="ECO:0007669"/>
    <property type="project" value="TreeGrafter"/>
</dbReference>
<dbReference type="PANTHER" id="PTHR11348">
    <property type="entry name" value="CONNECTIVE TISSUE GROWTH FACTOR-RELATED"/>
    <property type="match status" value="1"/>
</dbReference>
<dbReference type="InterPro" id="IPR006207">
    <property type="entry name" value="Cys_knot_C"/>
</dbReference>
<dbReference type="Pfam" id="PF19035">
    <property type="entry name" value="TSP1_CCN"/>
    <property type="match status" value="1"/>
</dbReference>
<accession>A0A8C1ZDB8</accession>
<dbReference type="GO" id="GO:0007155">
    <property type="term" value="P:cell adhesion"/>
    <property type="evidence" value="ECO:0007669"/>
    <property type="project" value="TreeGrafter"/>
</dbReference>
<dbReference type="Proteomes" id="UP000694700">
    <property type="component" value="Unplaced"/>
</dbReference>
<organism evidence="5 6">
    <name type="scientific">Cyprinus carpio</name>
    <name type="common">Common carp</name>
    <dbReference type="NCBI Taxonomy" id="7962"/>
    <lineage>
        <taxon>Eukaryota</taxon>
        <taxon>Metazoa</taxon>
        <taxon>Chordata</taxon>
        <taxon>Craniata</taxon>
        <taxon>Vertebrata</taxon>
        <taxon>Euteleostomi</taxon>
        <taxon>Actinopterygii</taxon>
        <taxon>Neopterygii</taxon>
        <taxon>Teleostei</taxon>
        <taxon>Ostariophysi</taxon>
        <taxon>Cypriniformes</taxon>
        <taxon>Cyprinidae</taxon>
        <taxon>Cyprininae</taxon>
        <taxon>Cyprinus</taxon>
    </lineage>
</organism>
<keyword evidence="2" id="KW-1015">Disulfide bond</keyword>
<dbReference type="SMART" id="SM00041">
    <property type="entry name" value="CT"/>
    <property type="match status" value="1"/>
</dbReference>
<dbReference type="PROSITE" id="PS01225">
    <property type="entry name" value="CTCK_2"/>
    <property type="match status" value="1"/>
</dbReference>
<proteinExistence type="predicted"/>
<dbReference type="AlphaFoldDB" id="A0A8C1ZDB8"/>
<evidence type="ECO:0000259" key="4">
    <source>
        <dbReference type="PROSITE" id="PS01225"/>
    </source>
</evidence>
<comment type="caution">
    <text evidence="3">Lacks conserved residue(s) required for the propagation of feature annotation.</text>
</comment>
<dbReference type="GO" id="GO:0031012">
    <property type="term" value="C:extracellular matrix"/>
    <property type="evidence" value="ECO:0007669"/>
    <property type="project" value="TreeGrafter"/>
</dbReference>
<dbReference type="GO" id="GO:0007165">
    <property type="term" value="P:signal transduction"/>
    <property type="evidence" value="ECO:0007669"/>
    <property type="project" value="InterPro"/>
</dbReference>
<evidence type="ECO:0000256" key="3">
    <source>
        <dbReference type="PROSITE-ProRule" id="PRU00039"/>
    </source>
</evidence>
<protein>
    <recommendedName>
        <fullName evidence="4">CTCK domain-containing protein</fullName>
    </recommendedName>
</protein>
<keyword evidence="1" id="KW-0732">Signal</keyword>
<dbReference type="PANTHER" id="PTHR11348:SF20">
    <property type="entry name" value="PROTEIN CYR61"/>
    <property type="match status" value="1"/>
</dbReference>